<dbReference type="GO" id="GO:0003755">
    <property type="term" value="F:peptidyl-prolyl cis-trans isomerase activity"/>
    <property type="evidence" value="ECO:0007669"/>
    <property type="project" value="UniProtKB-KW"/>
</dbReference>
<keyword evidence="11" id="KW-1185">Reference proteome</keyword>
<reference evidence="10" key="2">
    <citation type="submission" date="2025-09" db="UniProtKB">
        <authorList>
            <consortium name="Ensembl"/>
        </authorList>
    </citation>
    <scope>IDENTIFICATION</scope>
</reference>
<evidence type="ECO:0000256" key="7">
    <source>
        <dbReference type="SAM" id="Phobius"/>
    </source>
</evidence>
<dbReference type="PROSITE" id="PS50059">
    <property type="entry name" value="FKBP_PPIASE"/>
    <property type="match status" value="1"/>
</dbReference>
<dbReference type="Gene3D" id="3.10.50.40">
    <property type="match status" value="1"/>
</dbReference>
<dbReference type="InterPro" id="IPR044609">
    <property type="entry name" value="FKBP2/11"/>
</dbReference>
<keyword evidence="3 5" id="KW-0697">Rotamase</keyword>
<dbReference type="Proteomes" id="UP000694388">
    <property type="component" value="Unplaced"/>
</dbReference>
<dbReference type="SUPFAM" id="SSF54534">
    <property type="entry name" value="FKBP-like"/>
    <property type="match status" value="1"/>
</dbReference>
<accession>A0A8C4R0H1</accession>
<dbReference type="GO" id="GO:0005783">
    <property type="term" value="C:endoplasmic reticulum"/>
    <property type="evidence" value="ECO:0007669"/>
    <property type="project" value="TreeGrafter"/>
</dbReference>
<evidence type="ECO:0000256" key="8">
    <source>
        <dbReference type="SAM" id="SignalP"/>
    </source>
</evidence>
<feature type="region of interest" description="Disordered" evidence="6">
    <location>
        <begin position="189"/>
        <end position="210"/>
    </location>
</feature>
<reference evidence="10" key="1">
    <citation type="submission" date="2025-08" db="UniProtKB">
        <authorList>
            <consortium name="Ensembl"/>
        </authorList>
    </citation>
    <scope>IDENTIFICATION</scope>
</reference>
<evidence type="ECO:0000313" key="11">
    <source>
        <dbReference type="Proteomes" id="UP000694388"/>
    </source>
</evidence>
<evidence type="ECO:0000313" key="10">
    <source>
        <dbReference type="Ensembl" id="ENSEBUP00000023083.1"/>
    </source>
</evidence>
<evidence type="ECO:0000256" key="4">
    <source>
        <dbReference type="ARBA" id="ARBA00023235"/>
    </source>
</evidence>
<dbReference type="PANTHER" id="PTHR45779:SF2">
    <property type="entry name" value="PEPTIDYL-PROLYL CIS-TRANS ISOMERASE FKBP11"/>
    <property type="match status" value="1"/>
</dbReference>
<evidence type="ECO:0000256" key="1">
    <source>
        <dbReference type="ARBA" id="ARBA00000971"/>
    </source>
</evidence>
<feature type="domain" description="PPIase FKBP-type" evidence="9">
    <location>
        <begin position="63"/>
        <end position="150"/>
    </location>
</feature>
<dbReference type="PANTHER" id="PTHR45779">
    <property type="entry name" value="PEPTIDYLPROLYL ISOMERASE"/>
    <property type="match status" value="1"/>
</dbReference>
<feature type="compositionally biased region" description="Basic residues" evidence="6">
    <location>
        <begin position="200"/>
        <end position="210"/>
    </location>
</feature>
<dbReference type="InterPro" id="IPR001179">
    <property type="entry name" value="PPIase_FKBP_dom"/>
</dbReference>
<evidence type="ECO:0000256" key="2">
    <source>
        <dbReference type="ARBA" id="ARBA00013194"/>
    </source>
</evidence>
<keyword evidence="7" id="KW-0472">Membrane</keyword>
<evidence type="ECO:0000256" key="5">
    <source>
        <dbReference type="PROSITE-ProRule" id="PRU00277"/>
    </source>
</evidence>
<sequence length="210" mass="23658">MHAKVVHCSLRAWPRMAVSMFAVILSLAPGEAARRAPRQRIRISLQVETLFKPTTCWQKAWIGDVVRVRHTERVIGGLTVTSSEHGEPLQVQLGSKKIIPGADEGILGMCIGERRRLIIPPHLAYGSHGRHPTIPGGAMIEYEVELLTLEKASFLSRTLPIIWKLFLFLVLSVLFITGLIRFLGRPWRRSKGSQEGPRCSSHRSFKRKKL</sequence>
<dbReference type="InterPro" id="IPR046357">
    <property type="entry name" value="PPIase_dom_sf"/>
</dbReference>
<keyword evidence="4 5" id="KW-0413">Isomerase</keyword>
<name>A0A8C4R0H1_EPTBU</name>
<feature type="chain" id="PRO_5034244726" description="peptidylprolyl isomerase" evidence="8">
    <location>
        <begin position="33"/>
        <end position="210"/>
    </location>
</feature>
<keyword evidence="8" id="KW-0732">Signal</keyword>
<protein>
    <recommendedName>
        <fullName evidence="2 5">peptidylprolyl isomerase</fullName>
        <ecNumber evidence="2 5">5.2.1.8</ecNumber>
    </recommendedName>
</protein>
<evidence type="ECO:0000259" key="9">
    <source>
        <dbReference type="PROSITE" id="PS50059"/>
    </source>
</evidence>
<dbReference type="EC" id="5.2.1.8" evidence="2 5"/>
<dbReference type="AlphaFoldDB" id="A0A8C4R0H1"/>
<comment type="catalytic activity">
    <reaction evidence="1 5">
        <text>[protein]-peptidylproline (omega=180) = [protein]-peptidylproline (omega=0)</text>
        <dbReference type="Rhea" id="RHEA:16237"/>
        <dbReference type="Rhea" id="RHEA-COMP:10747"/>
        <dbReference type="Rhea" id="RHEA-COMP:10748"/>
        <dbReference type="ChEBI" id="CHEBI:83833"/>
        <dbReference type="ChEBI" id="CHEBI:83834"/>
        <dbReference type="EC" id="5.2.1.8"/>
    </reaction>
</comment>
<dbReference type="Pfam" id="PF00254">
    <property type="entry name" value="FKBP_C"/>
    <property type="match status" value="1"/>
</dbReference>
<proteinExistence type="predicted"/>
<evidence type="ECO:0000256" key="3">
    <source>
        <dbReference type="ARBA" id="ARBA00023110"/>
    </source>
</evidence>
<feature type="transmembrane region" description="Helical" evidence="7">
    <location>
        <begin position="161"/>
        <end position="183"/>
    </location>
</feature>
<keyword evidence="7" id="KW-1133">Transmembrane helix</keyword>
<dbReference type="GeneTree" id="ENSGT00940000159521"/>
<keyword evidence="7" id="KW-0812">Transmembrane</keyword>
<feature type="signal peptide" evidence="8">
    <location>
        <begin position="1"/>
        <end position="32"/>
    </location>
</feature>
<organism evidence="10 11">
    <name type="scientific">Eptatretus burgeri</name>
    <name type="common">Inshore hagfish</name>
    <dbReference type="NCBI Taxonomy" id="7764"/>
    <lineage>
        <taxon>Eukaryota</taxon>
        <taxon>Metazoa</taxon>
        <taxon>Chordata</taxon>
        <taxon>Craniata</taxon>
        <taxon>Vertebrata</taxon>
        <taxon>Cyclostomata</taxon>
        <taxon>Myxini</taxon>
        <taxon>Myxiniformes</taxon>
        <taxon>Myxinidae</taxon>
        <taxon>Eptatretinae</taxon>
        <taxon>Eptatretus</taxon>
    </lineage>
</organism>
<evidence type="ECO:0000256" key="6">
    <source>
        <dbReference type="SAM" id="MobiDB-lite"/>
    </source>
</evidence>
<dbReference type="Ensembl" id="ENSEBUT00000023659.1">
    <property type="protein sequence ID" value="ENSEBUP00000023083.1"/>
    <property type="gene ID" value="ENSEBUG00000014230.1"/>
</dbReference>